<accession>A0A9P6XPH5</accession>
<dbReference type="EMBL" id="JAANIU010014110">
    <property type="protein sequence ID" value="KAG1529764.1"/>
    <property type="molecule type" value="Genomic_DNA"/>
</dbReference>
<keyword evidence="2" id="KW-1185">Reference proteome</keyword>
<evidence type="ECO:0000313" key="2">
    <source>
        <dbReference type="Proteomes" id="UP000740926"/>
    </source>
</evidence>
<dbReference type="AlphaFoldDB" id="A0A9P6XPH5"/>
<comment type="caution">
    <text evidence="1">The sequence shown here is derived from an EMBL/GenBank/DDBJ whole genome shotgun (WGS) entry which is preliminary data.</text>
</comment>
<protein>
    <submittedName>
        <fullName evidence="1">Uncharacterized protein</fullName>
    </submittedName>
</protein>
<name>A0A9P6XPH5_9FUNG</name>
<evidence type="ECO:0000313" key="1">
    <source>
        <dbReference type="EMBL" id="KAG1529764.1"/>
    </source>
</evidence>
<reference evidence="1 2" key="1">
    <citation type="journal article" date="2020" name="Microb. Genom.">
        <title>Genetic diversity of clinical and environmental Mucorales isolates obtained from an investigation of mucormycosis cases among solid organ transplant recipients.</title>
        <authorList>
            <person name="Nguyen M.H."/>
            <person name="Kaul D."/>
            <person name="Muto C."/>
            <person name="Cheng S.J."/>
            <person name="Richter R.A."/>
            <person name="Bruno V.M."/>
            <person name="Liu G."/>
            <person name="Beyhan S."/>
            <person name="Sundermann A.J."/>
            <person name="Mounaud S."/>
            <person name="Pasculle A.W."/>
            <person name="Nierman W.C."/>
            <person name="Driscoll E."/>
            <person name="Cumbie R."/>
            <person name="Clancy C.J."/>
            <person name="Dupont C.L."/>
        </authorList>
    </citation>
    <scope>NUCLEOTIDE SEQUENCE [LARGE SCALE GENOMIC DNA]</scope>
    <source>
        <strain evidence="1 2">GL24</strain>
    </source>
</reference>
<organism evidence="1 2">
    <name type="scientific">Rhizopus delemar</name>
    <dbReference type="NCBI Taxonomy" id="936053"/>
    <lineage>
        <taxon>Eukaryota</taxon>
        <taxon>Fungi</taxon>
        <taxon>Fungi incertae sedis</taxon>
        <taxon>Mucoromycota</taxon>
        <taxon>Mucoromycotina</taxon>
        <taxon>Mucoromycetes</taxon>
        <taxon>Mucorales</taxon>
        <taxon>Mucorineae</taxon>
        <taxon>Rhizopodaceae</taxon>
        <taxon>Rhizopus</taxon>
    </lineage>
</organism>
<proteinExistence type="predicted"/>
<sequence length="76" mass="8521">MVLVNMREGGMISAHDYRVARSAAVALCGGEIETGTKVDEEWLLAVERREFVALLRTPETQARIRHTLETGKPLRN</sequence>
<dbReference type="Proteomes" id="UP000740926">
    <property type="component" value="Unassembled WGS sequence"/>
</dbReference>
<gene>
    <name evidence="1" type="ORF">G6F50_017777</name>
</gene>